<dbReference type="Proteomes" id="UP001162501">
    <property type="component" value="Chromosome 3"/>
</dbReference>
<name>A0ACB0F2Q8_RANTA</name>
<evidence type="ECO:0000313" key="1">
    <source>
        <dbReference type="EMBL" id="CAI9707119.1"/>
    </source>
</evidence>
<reference evidence="1" key="1">
    <citation type="submission" date="2023-05" db="EMBL/GenBank/DDBJ databases">
        <authorList>
            <consortium name="ELIXIR-Norway"/>
        </authorList>
    </citation>
    <scope>NUCLEOTIDE SEQUENCE</scope>
</reference>
<organism evidence="1 2">
    <name type="scientific">Rangifer tarandus platyrhynchus</name>
    <name type="common">Svalbard reindeer</name>
    <dbReference type="NCBI Taxonomy" id="3082113"/>
    <lineage>
        <taxon>Eukaryota</taxon>
        <taxon>Metazoa</taxon>
        <taxon>Chordata</taxon>
        <taxon>Craniata</taxon>
        <taxon>Vertebrata</taxon>
        <taxon>Euteleostomi</taxon>
        <taxon>Mammalia</taxon>
        <taxon>Eutheria</taxon>
        <taxon>Laurasiatheria</taxon>
        <taxon>Artiodactyla</taxon>
        <taxon>Ruminantia</taxon>
        <taxon>Pecora</taxon>
        <taxon>Cervidae</taxon>
        <taxon>Odocoileinae</taxon>
        <taxon>Rangifer</taxon>
    </lineage>
</organism>
<protein>
    <submittedName>
        <fullName evidence="1">Uncharacterized protein</fullName>
    </submittedName>
</protein>
<evidence type="ECO:0000313" key="2">
    <source>
        <dbReference type="Proteomes" id="UP001162501"/>
    </source>
</evidence>
<proteinExistence type="predicted"/>
<accession>A0ACB0F2Q8</accession>
<dbReference type="EMBL" id="OX596087">
    <property type="protein sequence ID" value="CAI9707119.1"/>
    <property type="molecule type" value="Genomic_DNA"/>
</dbReference>
<gene>
    <name evidence="1" type="ORF">MRATA1EN3_LOCUS18332</name>
</gene>
<sequence>MAALPTSVPGLGVSPSGLTLEILSSQSSASKSLTPRRGHEKPRFIVSVSDAREASLPTAIGDPLRKPRSHLRAQQEDLWKGPSLWEITQTPMEPEAAGQLGPTILTRCVGVNSTEAPLTAPAFGGCSTGGARLQSAGGQAEGQARGPTHPLPCQSLDRPSGGRHGRSCPRLSLLPPPGPLGARSASTEPVAPHTRQSWVPGLRAPRQLPPLWTPVPAPGPGVTVGQGQSAAGLGQAEGPAAAPEVGEPVRTPSGAGKGGGRGRSSRVARGAATPPVPSPPPRTPRCSRTFLRGARSDFQFPAPRNPLGRARRGVRASRRASRVRAPRHPASPPLDLDPRPHRDPDPDVRTHQRSPRARNCLPASQPLRLPPTRPRTRLTDCCEDLPEAPRKP</sequence>